<dbReference type="GO" id="GO:0016301">
    <property type="term" value="F:kinase activity"/>
    <property type="evidence" value="ECO:0007669"/>
    <property type="project" value="UniProtKB-KW"/>
</dbReference>
<dbReference type="SUPFAM" id="SSF53067">
    <property type="entry name" value="Actin-like ATPase domain"/>
    <property type="match status" value="2"/>
</dbReference>
<keyword evidence="4 5" id="KW-0418">Kinase</keyword>
<evidence type="ECO:0000256" key="5">
    <source>
        <dbReference type="RuleBase" id="RU003733"/>
    </source>
</evidence>
<evidence type="ECO:0000259" key="7">
    <source>
        <dbReference type="Pfam" id="PF02782"/>
    </source>
</evidence>
<evidence type="ECO:0000259" key="6">
    <source>
        <dbReference type="Pfam" id="PF00370"/>
    </source>
</evidence>
<evidence type="ECO:0000256" key="3">
    <source>
        <dbReference type="ARBA" id="ARBA00022679"/>
    </source>
</evidence>
<keyword evidence="3 5" id="KW-0808">Transferase</keyword>
<dbReference type="RefSeq" id="WP_257877762.1">
    <property type="nucleotide sequence ID" value="NZ_CAMYCO010000004.1"/>
</dbReference>
<dbReference type="InterPro" id="IPR050406">
    <property type="entry name" value="FGGY_Carb_Kinase"/>
</dbReference>
<feature type="domain" description="Carbohydrate kinase FGGY N-terminal" evidence="6">
    <location>
        <begin position="23"/>
        <end position="202"/>
    </location>
</feature>
<dbReference type="PROSITE" id="PS00445">
    <property type="entry name" value="FGGY_KINASES_2"/>
    <property type="match status" value="1"/>
</dbReference>
<dbReference type="PANTHER" id="PTHR43095:SF5">
    <property type="entry name" value="XYLULOSE KINASE"/>
    <property type="match status" value="1"/>
</dbReference>
<dbReference type="Pfam" id="PF00370">
    <property type="entry name" value="FGGY_N"/>
    <property type="match status" value="1"/>
</dbReference>
<keyword evidence="2" id="KW-0119">Carbohydrate metabolism</keyword>
<dbReference type="GO" id="GO:0042732">
    <property type="term" value="P:D-xylose metabolic process"/>
    <property type="evidence" value="ECO:0007669"/>
    <property type="project" value="UniProtKB-KW"/>
</dbReference>
<organism evidence="8 9">
    <name type="scientific">Corynebacterium pyruviciproducens</name>
    <dbReference type="NCBI Taxonomy" id="598660"/>
    <lineage>
        <taxon>Bacteria</taxon>
        <taxon>Bacillati</taxon>
        <taxon>Actinomycetota</taxon>
        <taxon>Actinomycetes</taxon>
        <taxon>Mycobacteriales</taxon>
        <taxon>Corynebacteriaceae</taxon>
        <taxon>Corynebacterium</taxon>
    </lineage>
</organism>
<evidence type="ECO:0000313" key="9">
    <source>
        <dbReference type="Proteomes" id="UP000234560"/>
    </source>
</evidence>
<evidence type="ECO:0000256" key="4">
    <source>
        <dbReference type="ARBA" id="ARBA00022777"/>
    </source>
</evidence>
<dbReference type="EMBL" id="CP136958">
    <property type="protein sequence ID" value="WOT01076.1"/>
    <property type="molecule type" value="Genomic_DNA"/>
</dbReference>
<dbReference type="Pfam" id="PF02782">
    <property type="entry name" value="FGGY_C"/>
    <property type="match status" value="1"/>
</dbReference>
<keyword evidence="2" id="KW-0859">Xylose metabolism</keyword>
<feature type="domain" description="Carbohydrate kinase FGGY C-terminal" evidence="7">
    <location>
        <begin position="283"/>
        <end position="399"/>
    </location>
</feature>
<dbReference type="AlphaFoldDB" id="A0AAF0YQW2"/>
<protein>
    <submittedName>
        <fullName evidence="8">FGGY-family carbohydrate kinase</fullName>
    </submittedName>
</protein>
<gene>
    <name evidence="8" type="ORF">CYJ47_07155</name>
</gene>
<dbReference type="InterPro" id="IPR018485">
    <property type="entry name" value="FGGY_C"/>
</dbReference>
<dbReference type="Gene3D" id="3.30.420.40">
    <property type="match status" value="2"/>
</dbReference>
<evidence type="ECO:0000256" key="2">
    <source>
        <dbReference type="ARBA" id="ARBA00022629"/>
    </source>
</evidence>
<dbReference type="Proteomes" id="UP000234560">
    <property type="component" value="Chromosome"/>
</dbReference>
<dbReference type="KEGG" id="cpyr:CYJ47_07155"/>
<dbReference type="InterPro" id="IPR018483">
    <property type="entry name" value="Carb_kinase_FGGY_CS"/>
</dbReference>
<reference evidence="8" key="1">
    <citation type="submission" date="2017-12" db="EMBL/GenBank/DDBJ databases">
        <authorList>
            <person name="Thomas-White K."/>
            <person name="Wolfe A.J."/>
        </authorList>
    </citation>
    <scope>NUCLEOTIDE SEQUENCE</scope>
    <source>
        <strain evidence="8">UMB0763</strain>
    </source>
</reference>
<evidence type="ECO:0000256" key="1">
    <source>
        <dbReference type="ARBA" id="ARBA00009156"/>
    </source>
</evidence>
<dbReference type="InterPro" id="IPR018484">
    <property type="entry name" value="FGGY_N"/>
</dbReference>
<evidence type="ECO:0000313" key="8">
    <source>
        <dbReference type="EMBL" id="WOT01076.1"/>
    </source>
</evidence>
<reference evidence="8" key="2">
    <citation type="submission" date="2023-10" db="EMBL/GenBank/DDBJ databases">
        <authorList>
            <person name="Choi B."/>
        </authorList>
    </citation>
    <scope>NUCLEOTIDE SEQUENCE</scope>
    <source>
        <strain evidence="8">UMB0763</strain>
    </source>
</reference>
<dbReference type="PANTHER" id="PTHR43095">
    <property type="entry name" value="SUGAR KINASE"/>
    <property type="match status" value="1"/>
</dbReference>
<dbReference type="InterPro" id="IPR043129">
    <property type="entry name" value="ATPase_NBD"/>
</dbReference>
<proteinExistence type="inferred from homology"/>
<sequence>MSVLSIDFGTSGAKASDGRTVSYPTFTSHPGHVEQRPSDWLAAFHQLVDGADAYDGSVKRDGTAFNDAYDGRNVYDAIVLTGQMQDLVYLDNAPSALEPDRAVLYSDTRSTVPAIPRWEEITGNLQGATSNVAMMHTLGAGRAIFSPAGYVIHALGLGEYVDPTTASTTAFLDIATRTWSHEVCAAVGVDPERHLPTIAQGEVGTYKGIPIILAPGDAATTALGIGHEHVYMGTTGWHARITKDVTEHRPEKHTLALGKDEFLTIAAVQQAGAARDEALRLFPVDGPLPREKSGVVAIPAFSGGRFPRRVDRPGATFVGVTAQTTPAHLHKAILEGVCLALSFDIDSGAEATHAPLPVVGGCTRSREWMQILSDVTGRTVHVLPDFDAGTVGALRFAGVDVPTPQATEEFTPRHSYAEEKERFAWFLSLM</sequence>
<accession>A0AAF0YQW2</accession>
<name>A0AAF0YQW2_9CORY</name>
<comment type="similarity">
    <text evidence="1 5">Belongs to the FGGY kinase family.</text>
</comment>
<dbReference type="GO" id="GO:0016773">
    <property type="term" value="F:phosphotransferase activity, alcohol group as acceptor"/>
    <property type="evidence" value="ECO:0007669"/>
    <property type="project" value="InterPro"/>
</dbReference>